<comment type="caution">
    <text evidence="1">The sequence shown here is derived from an EMBL/GenBank/DDBJ whole genome shotgun (WGS) entry which is preliminary data.</text>
</comment>
<evidence type="ECO:0000313" key="2">
    <source>
        <dbReference type="Proteomes" id="UP000324897"/>
    </source>
</evidence>
<protein>
    <submittedName>
        <fullName evidence="1">Uncharacterized protein</fullName>
    </submittedName>
</protein>
<evidence type="ECO:0000313" key="1">
    <source>
        <dbReference type="EMBL" id="TVU13318.1"/>
    </source>
</evidence>
<feature type="non-terminal residue" evidence="1">
    <location>
        <position position="1"/>
    </location>
</feature>
<dbReference type="EMBL" id="RWGY01000034">
    <property type="protein sequence ID" value="TVU13318.1"/>
    <property type="molecule type" value="Genomic_DNA"/>
</dbReference>
<reference evidence="1 2" key="1">
    <citation type="journal article" date="2019" name="Sci. Rep.">
        <title>A high-quality genome of Eragrostis curvula grass provides insights into Poaceae evolution and supports new strategies to enhance forage quality.</title>
        <authorList>
            <person name="Carballo J."/>
            <person name="Santos B.A.C.M."/>
            <person name="Zappacosta D."/>
            <person name="Garbus I."/>
            <person name="Selva J.P."/>
            <person name="Gallo C.A."/>
            <person name="Diaz A."/>
            <person name="Albertini E."/>
            <person name="Caccamo M."/>
            <person name="Echenique V."/>
        </authorList>
    </citation>
    <scope>NUCLEOTIDE SEQUENCE [LARGE SCALE GENOMIC DNA]</scope>
    <source>
        <strain evidence="2">cv. Victoria</strain>
        <tissue evidence="1">Leaf</tissue>
    </source>
</reference>
<gene>
    <name evidence="1" type="ORF">EJB05_40366</name>
</gene>
<proteinExistence type="predicted"/>
<dbReference type="Proteomes" id="UP000324897">
    <property type="component" value="Unassembled WGS sequence"/>
</dbReference>
<sequence length="166" mass="18660">LPCRLAAHAAALPRSSTIDRLPKWLAPLPAEHQSFRAVHPVHAVVHPPLSQVSKTQHFLPEDGQNAGYWKAPVIFPQTSNSHAAVVCVQTNHRNHLILLLMLMKDRSTIMHTGYLRGEYTFPPPICLCSSKCFICLYKCTVSFKYLILLQELQPQAALINVYEIIV</sequence>
<keyword evidence="2" id="KW-1185">Reference proteome</keyword>
<accession>A0A5J9TR26</accession>
<organism evidence="1 2">
    <name type="scientific">Eragrostis curvula</name>
    <name type="common">weeping love grass</name>
    <dbReference type="NCBI Taxonomy" id="38414"/>
    <lineage>
        <taxon>Eukaryota</taxon>
        <taxon>Viridiplantae</taxon>
        <taxon>Streptophyta</taxon>
        <taxon>Embryophyta</taxon>
        <taxon>Tracheophyta</taxon>
        <taxon>Spermatophyta</taxon>
        <taxon>Magnoliopsida</taxon>
        <taxon>Liliopsida</taxon>
        <taxon>Poales</taxon>
        <taxon>Poaceae</taxon>
        <taxon>PACMAD clade</taxon>
        <taxon>Chloridoideae</taxon>
        <taxon>Eragrostideae</taxon>
        <taxon>Eragrostidinae</taxon>
        <taxon>Eragrostis</taxon>
    </lineage>
</organism>
<name>A0A5J9TR26_9POAL</name>
<dbReference type="AlphaFoldDB" id="A0A5J9TR26"/>